<keyword evidence="5 15" id="KW-0547">Nucleotide-binding</keyword>
<feature type="domain" description="Arginine repressor C-terminal" evidence="17">
    <location>
        <begin position="362"/>
        <end position="428"/>
    </location>
</feature>
<dbReference type="InterPro" id="IPR017438">
    <property type="entry name" value="ATP-NAD_kinase_N"/>
</dbReference>
<dbReference type="InterPro" id="IPR016064">
    <property type="entry name" value="NAD/diacylglycerol_kinase_sf"/>
</dbReference>
<comment type="pathway">
    <text evidence="14">Amino-acid biosynthesis; L-arginine biosynthesis [regulation].</text>
</comment>
<dbReference type="Pfam" id="PF20143">
    <property type="entry name" value="NAD_kinase_C"/>
    <property type="match status" value="1"/>
</dbReference>
<dbReference type="PANTHER" id="PTHR20275:SF0">
    <property type="entry name" value="NAD KINASE"/>
    <property type="match status" value="1"/>
</dbReference>
<feature type="binding site" evidence="15">
    <location>
        <position position="234"/>
    </location>
    <ligand>
        <name>NAD(+)</name>
        <dbReference type="ChEBI" id="CHEBI:57540"/>
    </ligand>
</feature>
<evidence type="ECO:0000256" key="2">
    <source>
        <dbReference type="ARBA" id="ARBA00008316"/>
    </source>
</evidence>
<keyword evidence="3 14" id="KW-0963">Cytoplasm</keyword>
<comment type="subcellular location">
    <subcellularLocation>
        <location evidence="1 14">Cytoplasm</location>
    </subcellularLocation>
</comment>
<evidence type="ECO:0000313" key="19">
    <source>
        <dbReference type="Proteomes" id="UP000076603"/>
    </source>
</evidence>
<feature type="binding site" evidence="15">
    <location>
        <position position="164"/>
    </location>
    <ligand>
        <name>NAD(+)</name>
        <dbReference type="ChEBI" id="CHEBI:57540"/>
    </ligand>
</feature>
<comment type="similarity">
    <text evidence="2 14">Belongs to the ArgR family.</text>
</comment>
<dbReference type="NCBIfam" id="NF001680">
    <property type="entry name" value="PRK00441.1"/>
    <property type="match status" value="1"/>
</dbReference>
<keyword evidence="10 15" id="KW-0520">NAD</keyword>
<keyword evidence="6 15" id="KW-0418">Kinase</keyword>
<keyword evidence="14" id="KW-0055">Arginine biosynthesis</keyword>
<evidence type="ECO:0000256" key="15">
    <source>
        <dbReference type="HAMAP-Rule" id="MF_00361"/>
    </source>
</evidence>
<evidence type="ECO:0000256" key="12">
    <source>
        <dbReference type="ARBA" id="ARBA00023163"/>
    </source>
</evidence>
<sequence>MKNIGINVNTTKDPNKKMVDIVIETIRKKNTDINIRVYEDCMGLNEIESSKLDVIIVLGGDGTILNTLRHMHKHSVPILGINMGHLGFLAQVDNTNIDVAIENLFDGKYSIEERTMVECSYHEGGETRNYCGLNDVVIYKALSSRIQKYEVFINDKFYNTFDADGIMVCTSTGSTAYNLAAGGPIIHPELDTLALTPMYSQSPASRTIVLDGKSKIAVKVRRDNEIVFLSADGQEWIETDSANVINIFRSKYKCKLIKFAENDYFTTLRKKLRIGQRNVKVKYMKVTRHAKILEIINSKDIETQEELADELRKSGMNITQATVSRDIKELKLIKVLSENGKYKYATIMHTENFLSNKLVNIFSQTVIGVENVDKFVILKTISGSASAAAEAIDSLNFDGIAGTIAGDNTIFVLARDNEKAQTITRKMKKMIS</sequence>
<dbReference type="AlphaFoldDB" id="A0A162US11"/>
<dbReference type="HAMAP" id="MF_00361">
    <property type="entry name" value="NAD_kinase"/>
    <property type="match status" value="1"/>
</dbReference>
<dbReference type="GO" id="GO:0003677">
    <property type="term" value="F:DNA binding"/>
    <property type="evidence" value="ECO:0007669"/>
    <property type="project" value="UniProtKB-KW"/>
</dbReference>
<evidence type="ECO:0000256" key="10">
    <source>
        <dbReference type="ARBA" id="ARBA00023027"/>
    </source>
</evidence>
<dbReference type="GO" id="GO:0003700">
    <property type="term" value="F:DNA-binding transcription factor activity"/>
    <property type="evidence" value="ECO:0007669"/>
    <property type="project" value="UniProtKB-UniRule"/>
</dbReference>
<dbReference type="UniPathway" id="UPA00068"/>
<evidence type="ECO:0000256" key="4">
    <source>
        <dbReference type="ARBA" id="ARBA00022679"/>
    </source>
</evidence>
<reference evidence="18 19" key="1">
    <citation type="submission" date="2016-04" db="EMBL/GenBank/DDBJ databases">
        <title>Genome sequence of Clostridium magnum DSM 2767.</title>
        <authorList>
            <person name="Poehlein A."/>
            <person name="Uhlig R."/>
            <person name="Fischer R."/>
            <person name="Bahl H."/>
            <person name="Daniel R."/>
        </authorList>
    </citation>
    <scope>NUCLEOTIDE SEQUENCE [LARGE SCALE GENOMIC DNA]</scope>
    <source>
        <strain evidence="18 19">DSM 2767</strain>
    </source>
</reference>
<evidence type="ECO:0000256" key="3">
    <source>
        <dbReference type="ARBA" id="ARBA00022490"/>
    </source>
</evidence>
<dbReference type="Gene3D" id="1.10.10.10">
    <property type="entry name" value="Winged helix-like DNA-binding domain superfamily/Winged helix DNA-binding domain"/>
    <property type="match status" value="1"/>
</dbReference>
<feature type="binding site" evidence="15">
    <location>
        <position position="145"/>
    </location>
    <ligand>
        <name>NAD(+)</name>
        <dbReference type="ChEBI" id="CHEBI:57540"/>
    </ligand>
</feature>
<evidence type="ECO:0000256" key="14">
    <source>
        <dbReference type="HAMAP-Rule" id="MF_00173"/>
    </source>
</evidence>
<feature type="active site" description="Proton acceptor" evidence="15">
    <location>
        <position position="61"/>
    </location>
</feature>
<dbReference type="Pfam" id="PF01513">
    <property type="entry name" value="NAD_kinase"/>
    <property type="match status" value="1"/>
</dbReference>
<protein>
    <recommendedName>
        <fullName evidence="14 15">Multifunctional fusion protein</fullName>
    </recommendedName>
    <domain>
        <recommendedName>
            <fullName evidence="15">NAD kinase</fullName>
            <ecNumber evidence="15">2.7.1.23</ecNumber>
        </recommendedName>
        <alternativeName>
            <fullName evidence="15">ATP-dependent NAD kinase</fullName>
        </alternativeName>
    </domain>
    <domain>
        <recommendedName>
            <fullName evidence="14">Arginine repressor</fullName>
        </recommendedName>
    </domain>
</protein>
<evidence type="ECO:0000256" key="7">
    <source>
        <dbReference type="ARBA" id="ARBA00022840"/>
    </source>
</evidence>
<proteinExistence type="inferred from homology"/>
<dbReference type="GO" id="GO:0006526">
    <property type="term" value="P:L-arginine biosynthetic process"/>
    <property type="evidence" value="ECO:0007669"/>
    <property type="project" value="UniProtKB-UniPathway"/>
</dbReference>
<dbReference type="Pfam" id="PF02863">
    <property type="entry name" value="Arg_repressor_C"/>
    <property type="match status" value="1"/>
</dbReference>
<keyword evidence="19" id="KW-1185">Reference proteome</keyword>
<feature type="binding site" evidence="15">
    <location>
        <begin position="61"/>
        <end position="62"/>
    </location>
    <ligand>
        <name>NAD(+)</name>
        <dbReference type="ChEBI" id="CHEBI:57540"/>
    </ligand>
</feature>
<dbReference type="InterPro" id="IPR036251">
    <property type="entry name" value="Arg_repress_C_sf"/>
</dbReference>
<dbReference type="Proteomes" id="UP000076603">
    <property type="component" value="Unassembled WGS sequence"/>
</dbReference>
<dbReference type="InterPro" id="IPR036388">
    <property type="entry name" value="WH-like_DNA-bd_sf"/>
</dbReference>
<evidence type="ECO:0000256" key="5">
    <source>
        <dbReference type="ARBA" id="ARBA00022741"/>
    </source>
</evidence>
<dbReference type="SUPFAM" id="SSF55252">
    <property type="entry name" value="C-terminal domain of arginine repressor"/>
    <property type="match status" value="1"/>
</dbReference>
<dbReference type="GO" id="GO:1900079">
    <property type="term" value="P:regulation of arginine biosynthetic process"/>
    <property type="evidence" value="ECO:0007669"/>
    <property type="project" value="UniProtKB-UniRule"/>
</dbReference>
<keyword evidence="14" id="KW-0678">Repressor</keyword>
<evidence type="ECO:0000256" key="1">
    <source>
        <dbReference type="ARBA" id="ARBA00004496"/>
    </source>
</evidence>
<dbReference type="PATRIC" id="fig|1121326.3.peg.1248"/>
<comment type="function">
    <text evidence="14">Regulates arginine biosynthesis genes.</text>
</comment>
<comment type="catalytic activity">
    <reaction evidence="13 15">
        <text>NAD(+) + ATP = ADP + NADP(+) + H(+)</text>
        <dbReference type="Rhea" id="RHEA:18629"/>
        <dbReference type="ChEBI" id="CHEBI:15378"/>
        <dbReference type="ChEBI" id="CHEBI:30616"/>
        <dbReference type="ChEBI" id="CHEBI:57540"/>
        <dbReference type="ChEBI" id="CHEBI:58349"/>
        <dbReference type="ChEBI" id="CHEBI:456216"/>
        <dbReference type="EC" id="2.7.1.23"/>
    </reaction>
</comment>
<dbReference type="InterPro" id="IPR002504">
    <property type="entry name" value="NADK"/>
</dbReference>
<keyword evidence="4 15" id="KW-0808">Transferase</keyword>
<dbReference type="InterPro" id="IPR036390">
    <property type="entry name" value="WH_DNA-bd_sf"/>
</dbReference>
<dbReference type="Gene3D" id="3.40.50.10330">
    <property type="entry name" value="Probable inorganic polyphosphate/atp-NAD kinase, domain 1"/>
    <property type="match status" value="1"/>
</dbReference>
<comment type="function">
    <text evidence="15">Involved in the regulation of the intracellular balance of NAD and NADP, and is a key enzyme in the biosynthesis of NADP. Catalyzes specifically the phosphorylation on 2'-hydroxyl of the adenosine moiety of NAD to yield NADP.</text>
</comment>
<evidence type="ECO:0000259" key="17">
    <source>
        <dbReference type="Pfam" id="PF02863"/>
    </source>
</evidence>
<dbReference type="PANTHER" id="PTHR20275">
    <property type="entry name" value="NAD KINASE"/>
    <property type="match status" value="1"/>
</dbReference>
<evidence type="ECO:0000256" key="6">
    <source>
        <dbReference type="ARBA" id="ARBA00022777"/>
    </source>
</evidence>
<dbReference type="InterPro" id="IPR020900">
    <property type="entry name" value="Arg_repress_DNA-bd"/>
</dbReference>
<comment type="caution">
    <text evidence="15">Lacks conserved residue(s) required for the propagation of feature annotation.</text>
</comment>
<dbReference type="SUPFAM" id="SSF111331">
    <property type="entry name" value="NAD kinase/diacylglycerol kinase-like"/>
    <property type="match status" value="1"/>
</dbReference>
<dbReference type="InterPro" id="IPR017437">
    <property type="entry name" value="ATP-NAD_kinase_PpnK-typ_C"/>
</dbReference>
<dbReference type="EMBL" id="LWAE01000001">
    <property type="protein sequence ID" value="KZL94227.1"/>
    <property type="molecule type" value="Genomic_DNA"/>
</dbReference>
<keyword evidence="12 14" id="KW-0804">Transcription</keyword>
<dbReference type="GO" id="GO:0051287">
    <property type="term" value="F:NAD binding"/>
    <property type="evidence" value="ECO:0007669"/>
    <property type="project" value="UniProtKB-ARBA"/>
</dbReference>
<keyword evidence="11 14" id="KW-0238">DNA-binding</keyword>
<dbReference type="Gene3D" id="2.60.200.30">
    <property type="entry name" value="Probable inorganic polyphosphate/atp-NAD kinase, domain 2"/>
    <property type="match status" value="1"/>
</dbReference>
<dbReference type="EC" id="2.7.1.23" evidence="15"/>
<feature type="binding site" evidence="15">
    <location>
        <begin position="134"/>
        <end position="135"/>
    </location>
    <ligand>
        <name>NAD(+)</name>
        <dbReference type="ChEBI" id="CHEBI:57540"/>
    </ligand>
</feature>
<dbReference type="GO" id="GO:0003951">
    <property type="term" value="F:NAD+ kinase activity"/>
    <property type="evidence" value="ECO:0007669"/>
    <property type="project" value="UniProtKB-UniRule"/>
</dbReference>
<dbReference type="GO" id="GO:0051259">
    <property type="term" value="P:protein complex oligomerization"/>
    <property type="evidence" value="ECO:0007669"/>
    <property type="project" value="InterPro"/>
</dbReference>
<comment type="caution">
    <text evidence="18">The sequence shown here is derived from an EMBL/GenBank/DDBJ whole genome shotgun (WGS) entry which is preliminary data.</text>
</comment>
<dbReference type="Gene3D" id="3.30.1360.40">
    <property type="match status" value="1"/>
</dbReference>
<evidence type="ECO:0000313" key="18">
    <source>
        <dbReference type="EMBL" id="KZL94227.1"/>
    </source>
</evidence>
<dbReference type="PRINTS" id="PR01467">
    <property type="entry name" value="ARGREPRESSOR"/>
</dbReference>
<dbReference type="GO" id="GO:0005524">
    <property type="term" value="F:ATP binding"/>
    <property type="evidence" value="ECO:0007669"/>
    <property type="project" value="UniProtKB-KW"/>
</dbReference>
<dbReference type="STRING" id="1121326.CLMAG_12800"/>
<evidence type="ECO:0000256" key="8">
    <source>
        <dbReference type="ARBA" id="ARBA00022857"/>
    </source>
</evidence>
<dbReference type="SUPFAM" id="SSF46785">
    <property type="entry name" value="Winged helix' DNA-binding domain"/>
    <property type="match status" value="1"/>
</dbReference>
<dbReference type="GO" id="GO:0034618">
    <property type="term" value="F:arginine binding"/>
    <property type="evidence" value="ECO:0007669"/>
    <property type="project" value="InterPro"/>
</dbReference>
<dbReference type="InterPro" id="IPR001669">
    <property type="entry name" value="Arg_repress"/>
</dbReference>
<keyword evidence="7 15" id="KW-0067">ATP-binding</keyword>
<dbReference type="HAMAP" id="MF_00173">
    <property type="entry name" value="Arg_repressor"/>
    <property type="match status" value="1"/>
</dbReference>
<gene>
    <name evidence="15 18" type="primary">nadK</name>
    <name evidence="14" type="synonym">argR</name>
    <name evidence="18" type="ORF">CLMAG_12800</name>
</gene>
<dbReference type="CDD" id="cd03128">
    <property type="entry name" value="GAT_1"/>
    <property type="match status" value="1"/>
</dbReference>
<organism evidence="18 19">
    <name type="scientific">Clostridium magnum DSM 2767</name>
    <dbReference type="NCBI Taxonomy" id="1121326"/>
    <lineage>
        <taxon>Bacteria</taxon>
        <taxon>Bacillati</taxon>
        <taxon>Bacillota</taxon>
        <taxon>Clostridia</taxon>
        <taxon>Eubacteriales</taxon>
        <taxon>Clostridiaceae</taxon>
        <taxon>Clostridium</taxon>
    </lineage>
</organism>
<dbReference type="GO" id="GO:0019674">
    <property type="term" value="P:NAD+ metabolic process"/>
    <property type="evidence" value="ECO:0007669"/>
    <property type="project" value="InterPro"/>
</dbReference>
<evidence type="ECO:0000256" key="9">
    <source>
        <dbReference type="ARBA" id="ARBA00023015"/>
    </source>
</evidence>
<dbReference type="GO" id="GO:0046872">
    <property type="term" value="F:metal ion binding"/>
    <property type="evidence" value="ECO:0007669"/>
    <property type="project" value="UniProtKB-UniRule"/>
</dbReference>
<evidence type="ECO:0000256" key="13">
    <source>
        <dbReference type="ARBA" id="ARBA00047925"/>
    </source>
</evidence>
<dbReference type="GO" id="GO:0005737">
    <property type="term" value="C:cytoplasm"/>
    <property type="evidence" value="ECO:0007669"/>
    <property type="project" value="UniProtKB-SubCell"/>
</dbReference>
<dbReference type="NCBIfam" id="TIGR01529">
    <property type="entry name" value="argR_whole"/>
    <property type="match status" value="1"/>
</dbReference>
<keyword evidence="9 14" id="KW-0805">Transcription regulation</keyword>
<keyword evidence="8 15" id="KW-0521">NADP</keyword>
<name>A0A162US11_9CLOT</name>
<comment type="cofactor">
    <cofactor evidence="15">
        <name>a divalent metal cation</name>
        <dbReference type="ChEBI" id="CHEBI:60240"/>
    </cofactor>
</comment>
<keyword evidence="14" id="KW-0028">Amino-acid biosynthesis</keyword>
<accession>A0A162US11</accession>
<comment type="similarity">
    <text evidence="15">Belongs to the NAD kinase family.</text>
</comment>
<evidence type="ECO:0000259" key="16">
    <source>
        <dbReference type="Pfam" id="PF01316"/>
    </source>
</evidence>
<feature type="domain" description="Arginine repressor DNA-binding" evidence="16">
    <location>
        <begin position="285"/>
        <end position="346"/>
    </location>
</feature>
<dbReference type="Pfam" id="PF01316">
    <property type="entry name" value="Arg_repressor"/>
    <property type="match status" value="1"/>
</dbReference>
<dbReference type="InterPro" id="IPR020899">
    <property type="entry name" value="Arg_repress_C"/>
</dbReference>
<evidence type="ECO:0000256" key="11">
    <source>
        <dbReference type="ARBA" id="ARBA00023125"/>
    </source>
</evidence>
<dbReference type="GO" id="GO:0006741">
    <property type="term" value="P:NADP+ biosynthetic process"/>
    <property type="evidence" value="ECO:0007669"/>
    <property type="project" value="UniProtKB-UniRule"/>
</dbReference>